<keyword evidence="2" id="KW-1185">Reference proteome</keyword>
<accession>A0ABS2NXE1</accession>
<evidence type="ECO:0000313" key="1">
    <source>
        <dbReference type="EMBL" id="MBM7619294.1"/>
    </source>
</evidence>
<organism evidence="1 2">
    <name type="scientific">Sutcliffiella tianshenii</name>
    <dbReference type="NCBI Taxonomy" id="1463404"/>
    <lineage>
        <taxon>Bacteria</taxon>
        <taxon>Bacillati</taxon>
        <taxon>Bacillota</taxon>
        <taxon>Bacilli</taxon>
        <taxon>Bacillales</taxon>
        <taxon>Bacillaceae</taxon>
        <taxon>Sutcliffiella</taxon>
    </lineage>
</organism>
<name>A0ABS2NXE1_9BACI</name>
<comment type="caution">
    <text evidence="1">The sequence shown here is derived from an EMBL/GenBank/DDBJ whole genome shotgun (WGS) entry which is preliminary data.</text>
</comment>
<protein>
    <submittedName>
        <fullName evidence="1">Uncharacterized protein</fullName>
    </submittedName>
</protein>
<reference evidence="1 2" key="1">
    <citation type="submission" date="2021-01" db="EMBL/GenBank/DDBJ databases">
        <title>Genomic Encyclopedia of Type Strains, Phase IV (KMG-IV): sequencing the most valuable type-strain genomes for metagenomic binning, comparative biology and taxonomic classification.</title>
        <authorList>
            <person name="Goeker M."/>
        </authorList>
    </citation>
    <scope>NUCLEOTIDE SEQUENCE [LARGE SCALE GENOMIC DNA]</scope>
    <source>
        <strain evidence="1 2">DSM 25879</strain>
    </source>
</reference>
<dbReference type="EMBL" id="JAFBED010000002">
    <property type="protein sequence ID" value="MBM7619294.1"/>
    <property type="molecule type" value="Genomic_DNA"/>
</dbReference>
<dbReference type="Pfam" id="PF20111">
    <property type="entry name" value="DUF6501"/>
    <property type="match status" value="1"/>
</dbReference>
<gene>
    <name evidence="1" type="ORF">JOC95_001143</name>
</gene>
<evidence type="ECO:0000313" key="2">
    <source>
        <dbReference type="Proteomes" id="UP000737402"/>
    </source>
</evidence>
<dbReference type="InterPro" id="IPR045447">
    <property type="entry name" value="DUF6501"/>
</dbReference>
<dbReference type="Proteomes" id="UP000737402">
    <property type="component" value="Unassembled WGS sequence"/>
</dbReference>
<sequence length="67" mass="7830">MIHATWKDRTSVKMIKCVHTNAEKYVVNNMLTAGKTYEVKNETEEFFFVVDNSGHIGGYYKDYFETV</sequence>
<proteinExistence type="predicted"/>
<dbReference type="RefSeq" id="WP_204414262.1">
    <property type="nucleotide sequence ID" value="NZ_JAFBED010000002.1"/>
</dbReference>